<dbReference type="Proteomes" id="UP000051952">
    <property type="component" value="Unassembled WGS sequence"/>
</dbReference>
<dbReference type="VEuPathDB" id="TriTrypDB:BSAL_49075"/>
<dbReference type="EMBL" id="CYKH01000004">
    <property type="protein sequence ID" value="CUE56295.1"/>
    <property type="molecule type" value="Genomic_DNA"/>
</dbReference>
<reference evidence="3" key="1">
    <citation type="submission" date="2015-09" db="EMBL/GenBank/DDBJ databases">
        <authorList>
            <consortium name="Pathogen Informatics"/>
        </authorList>
    </citation>
    <scope>NUCLEOTIDE SEQUENCE [LARGE SCALE GENOMIC DNA]</scope>
    <source>
        <strain evidence="3">Lake Konstanz</strain>
    </source>
</reference>
<evidence type="ECO:0000256" key="1">
    <source>
        <dbReference type="SAM" id="MobiDB-lite"/>
    </source>
</evidence>
<name>A0A0S4IJL6_BODSA</name>
<evidence type="ECO:0000313" key="3">
    <source>
        <dbReference type="Proteomes" id="UP000051952"/>
    </source>
</evidence>
<organism evidence="2 3">
    <name type="scientific">Bodo saltans</name>
    <name type="common">Flagellated protozoan</name>
    <dbReference type="NCBI Taxonomy" id="75058"/>
    <lineage>
        <taxon>Eukaryota</taxon>
        <taxon>Discoba</taxon>
        <taxon>Euglenozoa</taxon>
        <taxon>Kinetoplastea</taxon>
        <taxon>Metakinetoplastina</taxon>
        <taxon>Eubodonida</taxon>
        <taxon>Bodonidae</taxon>
        <taxon>Bodo</taxon>
    </lineage>
</organism>
<accession>A0A0S4IJL6</accession>
<gene>
    <name evidence="2" type="ORF">BSAL_49075</name>
</gene>
<dbReference type="AlphaFoldDB" id="A0A0S4IJL6"/>
<sequence length="75" mass="8223">MTAVLLSAPIDKPRRHDPYGPVVFHKPQVQPTQQLEASPPSSIDALVPQQEAHVTFAFKRPTGNEDGDIHLVVTT</sequence>
<protein>
    <submittedName>
        <fullName evidence="2">Uncharacterized protein</fullName>
    </submittedName>
</protein>
<feature type="region of interest" description="Disordered" evidence="1">
    <location>
        <begin position="1"/>
        <end position="20"/>
    </location>
</feature>
<evidence type="ECO:0000313" key="2">
    <source>
        <dbReference type="EMBL" id="CUE56295.1"/>
    </source>
</evidence>
<proteinExistence type="predicted"/>
<keyword evidence="3" id="KW-1185">Reference proteome</keyword>
<feature type="non-terminal residue" evidence="2">
    <location>
        <position position="75"/>
    </location>
</feature>